<dbReference type="PIRSF" id="PIRSF002744">
    <property type="entry name" value="Pur-cyt_permease"/>
    <property type="match status" value="1"/>
</dbReference>
<dbReference type="EMBL" id="MU001810">
    <property type="protein sequence ID" value="KAF2797295.1"/>
    <property type="molecule type" value="Genomic_DNA"/>
</dbReference>
<feature type="transmembrane region" description="Helical" evidence="9">
    <location>
        <begin position="179"/>
        <end position="199"/>
    </location>
</feature>
<feature type="transmembrane region" description="Helical" evidence="9">
    <location>
        <begin position="104"/>
        <end position="123"/>
    </location>
</feature>
<keyword evidence="11" id="KW-1185">Reference proteome</keyword>
<dbReference type="GO" id="GO:0005886">
    <property type="term" value="C:plasma membrane"/>
    <property type="evidence" value="ECO:0007669"/>
    <property type="project" value="TreeGrafter"/>
</dbReference>
<dbReference type="PANTHER" id="PTHR31806:SF5">
    <property type="entry name" value="PURINE-CYTOSINE PERMEASE FCY21"/>
    <property type="match status" value="1"/>
</dbReference>
<dbReference type="Proteomes" id="UP000799757">
    <property type="component" value="Unassembled WGS sequence"/>
</dbReference>
<feature type="compositionally biased region" description="Basic and acidic residues" evidence="8">
    <location>
        <begin position="10"/>
        <end position="21"/>
    </location>
</feature>
<protein>
    <recommendedName>
        <fullName evidence="12">Purine-cytosine permease FCY21</fullName>
    </recommendedName>
</protein>
<dbReference type="PANTHER" id="PTHR31806">
    <property type="entry name" value="PURINE-CYTOSINE PERMEASE FCY2-RELATED"/>
    <property type="match status" value="1"/>
</dbReference>
<reference evidence="10" key="1">
    <citation type="journal article" date="2020" name="Stud. Mycol.">
        <title>101 Dothideomycetes genomes: a test case for predicting lifestyles and emergence of pathogens.</title>
        <authorList>
            <person name="Haridas S."/>
            <person name="Albert R."/>
            <person name="Binder M."/>
            <person name="Bloem J."/>
            <person name="Labutti K."/>
            <person name="Salamov A."/>
            <person name="Andreopoulos B."/>
            <person name="Baker S."/>
            <person name="Barry K."/>
            <person name="Bills G."/>
            <person name="Bluhm B."/>
            <person name="Cannon C."/>
            <person name="Castanera R."/>
            <person name="Culley D."/>
            <person name="Daum C."/>
            <person name="Ezra D."/>
            <person name="Gonzalez J."/>
            <person name="Henrissat B."/>
            <person name="Kuo A."/>
            <person name="Liang C."/>
            <person name="Lipzen A."/>
            <person name="Lutzoni F."/>
            <person name="Magnuson J."/>
            <person name="Mondo S."/>
            <person name="Nolan M."/>
            <person name="Ohm R."/>
            <person name="Pangilinan J."/>
            <person name="Park H.-J."/>
            <person name="Ramirez L."/>
            <person name="Alfaro M."/>
            <person name="Sun H."/>
            <person name="Tritt A."/>
            <person name="Yoshinaga Y."/>
            <person name="Zwiers L.-H."/>
            <person name="Turgeon B."/>
            <person name="Goodwin S."/>
            <person name="Spatafora J."/>
            <person name="Crous P."/>
            <person name="Grigoriev I."/>
        </authorList>
    </citation>
    <scope>NUCLEOTIDE SEQUENCE</scope>
    <source>
        <strain evidence="10">CBS 109.77</strain>
    </source>
</reference>
<name>A0A6A6XMX9_9PLEO</name>
<organism evidence="10 11">
    <name type="scientific">Melanomma pulvis-pyrius CBS 109.77</name>
    <dbReference type="NCBI Taxonomy" id="1314802"/>
    <lineage>
        <taxon>Eukaryota</taxon>
        <taxon>Fungi</taxon>
        <taxon>Dikarya</taxon>
        <taxon>Ascomycota</taxon>
        <taxon>Pezizomycotina</taxon>
        <taxon>Dothideomycetes</taxon>
        <taxon>Pleosporomycetidae</taxon>
        <taxon>Pleosporales</taxon>
        <taxon>Melanommataceae</taxon>
        <taxon>Melanomma</taxon>
    </lineage>
</organism>
<feature type="transmembrane region" description="Helical" evidence="9">
    <location>
        <begin position="243"/>
        <end position="261"/>
    </location>
</feature>
<comment type="similarity">
    <text evidence="2 7">Belongs to the purine-cytosine permease (2.A.39) family.</text>
</comment>
<evidence type="ECO:0000256" key="8">
    <source>
        <dbReference type="SAM" id="MobiDB-lite"/>
    </source>
</evidence>
<keyword evidence="3 7" id="KW-0813">Transport</keyword>
<dbReference type="Gene3D" id="1.10.4160.10">
    <property type="entry name" value="Hydantoin permease"/>
    <property type="match status" value="1"/>
</dbReference>
<evidence type="ECO:0000256" key="7">
    <source>
        <dbReference type="PIRNR" id="PIRNR002744"/>
    </source>
</evidence>
<sequence length="508" mass="54558">MAPIDIESMTSEKDSTKKPENGKTNVEVNVGEQKRLGGLNGFLSKLASRGGVELRGSIPVPYEERTVTQYINIFSLWFCMSCNPLPITFGMVGTLSFGMGLRDAALTILFFTLLSTIPVAYLSTWGPKTGMRQLVQARFAFGKYFVSILILLNLATLTGFCVVDSVIGGQALSAVMDGATINSTAGIVIIALVALLISFCGFKVLHVYERYAWIPALLAIIIATGCGGKYLKEQVEAPPASASLVLSFGGLVASFVIPWGALSSDFSTYMHPKAPSFRIALYTYVGLALPTVLLMILGAAIGGATPNVPAWMAGYETNSASGVLAAMLHPAGGFGRFVTVVLGFSMVGNLAATMYSITLNFQMFLPWLFRIPRVIFSVVITAIVIGVAIEAAKSFFANLENFIGVIGYWSAAFIGVVVVEHIVMRRQNFNSYTEDEDAWDDAKKLPPGFAAIGAAVLSFGLVIPGMSQIWFTGPIAEKTGDIGLEFALVVSALLYVPLRYLERKMCGR</sequence>
<proteinExistence type="inferred from homology"/>
<feature type="region of interest" description="Disordered" evidence="8">
    <location>
        <begin position="1"/>
        <end position="24"/>
    </location>
</feature>
<evidence type="ECO:0000313" key="11">
    <source>
        <dbReference type="Proteomes" id="UP000799757"/>
    </source>
</evidence>
<dbReference type="InterPro" id="IPR026030">
    <property type="entry name" value="Pur-cyt_permease_Fcy2/21/22"/>
</dbReference>
<dbReference type="GO" id="GO:0022857">
    <property type="term" value="F:transmembrane transporter activity"/>
    <property type="evidence" value="ECO:0007669"/>
    <property type="project" value="InterPro"/>
</dbReference>
<feature type="transmembrane region" description="Helical" evidence="9">
    <location>
        <begin position="144"/>
        <end position="167"/>
    </location>
</feature>
<dbReference type="AlphaFoldDB" id="A0A6A6XMX9"/>
<keyword evidence="5 9" id="KW-1133">Transmembrane helix</keyword>
<comment type="subcellular location">
    <subcellularLocation>
        <location evidence="1">Membrane</location>
        <topology evidence="1">Multi-pass membrane protein</topology>
    </subcellularLocation>
</comment>
<keyword evidence="6 7" id="KW-0472">Membrane</keyword>
<keyword evidence="4 9" id="KW-0812">Transmembrane</keyword>
<evidence type="ECO:0000256" key="5">
    <source>
        <dbReference type="ARBA" id="ARBA00022989"/>
    </source>
</evidence>
<feature type="transmembrane region" description="Helical" evidence="9">
    <location>
        <begin position="211"/>
        <end position="231"/>
    </location>
</feature>
<evidence type="ECO:0000256" key="6">
    <source>
        <dbReference type="ARBA" id="ARBA00023136"/>
    </source>
</evidence>
<dbReference type="Pfam" id="PF02133">
    <property type="entry name" value="Transp_cyt_pur"/>
    <property type="match status" value="1"/>
</dbReference>
<feature type="transmembrane region" description="Helical" evidence="9">
    <location>
        <begin position="70"/>
        <end position="92"/>
    </location>
</feature>
<evidence type="ECO:0000256" key="4">
    <source>
        <dbReference type="ARBA" id="ARBA00022692"/>
    </source>
</evidence>
<feature type="transmembrane region" description="Helical" evidence="9">
    <location>
        <begin position="334"/>
        <end position="355"/>
    </location>
</feature>
<evidence type="ECO:0000313" key="10">
    <source>
        <dbReference type="EMBL" id="KAF2797295.1"/>
    </source>
</evidence>
<feature type="transmembrane region" description="Helical" evidence="9">
    <location>
        <begin position="482"/>
        <end position="501"/>
    </location>
</feature>
<dbReference type="OrthoDB" id="5428495at2759"/>
<gene>
    <name evidence="10" type="ORF">K505DRAFT_358574</name>
</gene>
<accession>A0A6A6XMX9</accession>
<feature type="transmembrane region" description="Helical" evidence="9">
    <location>
        <begin position="401"/>
        <end position="423"/>
    </location>
</feature>
<feature type="transmembrane region" description="Helical" evidence="9">
    <location>
        <begin position="281"/>
        <end position="302"/>
    </location>
</feature>
<evidence type="ECO:0000256" key="9">
    <source>
        <dbReference type="SAM" id="Phobius"/>
    </source>
</evidence>
<dbReference type="InterPro" id="IPR001248">
    <property type="entry name" value="Pur-cyt_permease"/>
</dbReference>
<feature type="transmembrane region" description="Helical" evidence="9">
    <location>
        <begin position="367"/>
        <end position="389"/>
    </location>
</feature>
<evidence type="ECO:0000256" key="1">
    <source>
        <dbReference type="ARBA" id="ARBA00004141"/>
    </source>
</evidence>
<evidence type="ECO:0008006" key="12">
    <source>
        <dbReference type="Google" id="ProtNLM"/>
    </source>
</evidence>
<feature type="transmembrane region" description="Helical" evidence="9">
    <location>
        <begin position="449"/>
        <end position="470"/>
    </location>
</feature>
<evidence type="ECO:0000256" key="3">
    <source>
        <dbReference type="ARBA" id="ARBA00022448"/>
    </source>
</evidence>
<evidence type="ECO:0000256" key="2">
    <source>
        <dbReference type="ARBA" id="ARBA00008974"/>
    </source>
</evidence>